<dbReference type="Proteomes" id="UP000186785">
    <property type="component" value="Unassembled WGS sequence"/>
</dbReference>
<organism evidence="9 10">
    <name type="scientific">Boudabousia liubingyangii</name>
    <dbReference type="NCBI Taxonomy" id="1921764"/>
    <lineage>
        <taxon>Bacteria</taxon>
        <taxon>Bacillati</taxon>
        <taxon>Actinomycetota</taxon>
        <taxon>Actinomycetes</taxon>
        <taxon>Actinomycetales</taxon>
        <taxon>Actinomycetaceae</taxon>
        <taxon>Boudabousia</taxon>
    </lineage>
</organism>
<evidence type="ECO:0000256" key="1">
    <source>
        <dbReference type="ARBA" id="ARBA00004651"/>
    </source>
</evidence>
<comment type="subcellular location">
    <subcellularLocation>
        <location evidence="1 7">Cell membrane</location>
        <topology evidence="1 7">Multi-pass membrane protein</topology>
    </subcellularLocation>
</comment>
<protein>
    <submittedName>
        <fullName evidence="9">ABC transporter permease</fullName>
    </submittedName>
</protein>
<dbReference type="InterPro" id="IPR000515">
    <property type="entry name" value="MetI-like"/>
</dbReference>
<dbReference type="GO" id="GO:0071916">
    <property type="term" value="F:dipeptide transmembrane transporter activity"/>
    <property type="evidence" value="ECO:0007669"/>
    <property type="project" value="TreeGrafter"/>
</dbReference>
<dbReference type="SUPFAM" id="SSF161098">
    <property type="entry name" value="MetI-like"/>
    <property type="match status" value="1"/>
</dbReference>
<dbReference type="PROSITE" id="PS50928">
    <property type="entry name" value="ABC_TM1"/>
    <property type="match status" value="1"/>
</dbReference>
<dbReference type="Pfam" id="PF00528">
    <property type="entry name" value="BPD_transp_1"/>
    <property type="match status" value="1"/>
</dbReference>
<evidence type="ECO:0000259" key="8">
    <source>
        <dbReference type="PROSITE" id="PS50928"/>
    </source>
</evidence>
<dbReference type="OrthoDB" id="3171583at2"/>
<dbReference type="InterPro" id="IPR035906">
    <property type="entry name" value="MetI-like_sf"/>
</dbReference>
<dbReference type="EMBL" id="MQSV01000004">
    <property type="protein sequence ID" value="OKL47169.1"/>
    <property type="molecule type" value="Genomic_DNA"/>
</dbReference>
<evidence type="ECO:0000313" key="10">
    <source>
        <dbReference type="Proteomes" id="UP000186785"/>
    </source>
</evidence>
<gene>
    <name evidence="9" type="ORF">BSR29_05965</name>
</gene>
<dbReference type="STRING" id="1921764.BSR28_08315"/>
<evidence type="ECO:0000256" key="2">
    <source>
        <dbReference type="ARBA" id="ARBA00022448"/>
    </source>
</evidence>
<reference evidence="9 10" key="1">
    <citation type="submission" date="2016-11" db="EMBL/GenBank/DDBJ databases">
        <title>Actinomyces gypaetusis sp. nov. isolated from the vulture Gypaetus barbatus in Qinghai Tibet Plateau China.</title>
        <authorList>
            <person name="Meng X."/>
        </authorList>
    </citation>
    <scope>NUCLEOTIDE SEQUENCE [LARGE SCALE GENOMIC DNA]</scope>
    <source>
        <strain evidence="9 10">VUL4_2</strain>
    </source>
</reference>
<evidence type="ECO:0000256" key="7">
    <source>
        <dbReference type="RuleBase" id="RU363032"/>
    </source>
</evidence>
<keyword evidence="4 7" id="KW-0812">Transmembrane</keyword>
<evidence type="ECO:0000256" key="5">
    <source>
        <dbReference type="ARBA" id="ARBA00022989"/>
    </source>
</evidence>
<feature type="transmembrane region" description="Helical" evidence="7">
    <location>
        <begin position="240"/>
        <end position="265"/>
    </location>
</feature>
<name>A0A1Q5PKK7_9ACTO</name>
<keyword evidence="3" id="KW-1003">Cell membrane</keyword>
<accession>A0A1Q5PKK7</accession>
<dbReference type="GO" id="GO:0005886">
    <property type="term" value="C:plasma membrane"/>
    <property type="evidence" value="ECO:0007669"/>
    <property type="project" value="UniProtKB-SubCell"/>
</dbReference>
<comment type="caution">
    <text evidence="9">The sequence shown here is derived from an EMBL/GenBank/DDBJ whole genome shotgun (WGS) entry which is preliminary data.</text>
</comment>
<proteinExistence type="inferred from homology"/>
<dbReference type="AlphaFoldDB" id="A0A1Q5PKK7"/>
<evidence type="ECO:0000256" key="3">
    <source>
        <dbReference type="ARBA" id="ARBA00022475"/>
    </source>
</evidence>
<feature type="transmembrane region" description="Helical" evidence="7">
    <location>
        <begin position="104"/>
        <end position="126"/>
    </location>
</feature>
<evidence type="ECO:0000256" key="4">
    <source>
        <dbReference type="ARBA" id="ARBA00022692"/>
    </source>
</evidence>
<dbReference type="CDD" id="cd06261">
    <property type="entry name" value="TM_PBP2"/>
    <property type="match status" value="1"/>
</dbReference>
<feature type="transmembrane region" description="Helical" evidence="7">
    <location>
        <begin position="285"/>
        <end position="311"/>
    </location>
</feature>
<keyword evidence="5 7" id="KW-1133">Transmembrane helix</keyword>
<dbReference type="Gene3D" id="1.10.3720.10">
    <property type="entry name" value="MetI-like"/>
    <property type="match status" value="1"/>
</dbReference>
<keyword evidence="6 7" id="KW-0472">Membrane</keyword>
<evidence type="ECO:0000313" key="9">
    <source>
        <dbReference type="EMBL" id="OKL47169.1"/>
    </source>
</evidence>
<dbReference type="RefSeq" id="WP_073709402.1">
    <property type="nucleotide sequence ID" value="NZ_MQSU01000004.1"/>
</dbReference>
<dbReference type="PANTHER" id="PTHR43163">
    <property type="entry name" value="DIPEPTIDE TRANSPORT SYSTEM PERMEASE PROTEIN DPPB-RELATED"/>
    <property type="match status" value="1"/>
</dbReference>
<evidence type="ECO:0000256" key="6">
    <source>
        <dbReference type="ARBA" id="ARBA00023136"/>
    </source>
</evidence>
<dbReference type="InterPro" id="IPR045621">
    <property type="entry name" value="BPD_transp_1_N"/>
</dbReference>
<feature type="transmembrane region" description="Helical" evidence="7">
    <location>
        <begin position="138"/>
        <end position="160"/>
    </location>
</feature>
<feature type="transmembrane region" description="Helical" evidence="7">
    <location>
        <begin position="12"/>
        <end position="30"/>
    </location>
</feature>
<feature type="domain" description="ABC transmembrane type-1" evidence="8">
    <location>
        <begin position="98"/>
        <end position="308"/>
    </location>
</feature>
<comment type="similarity">
    <text evidence="7">Belongs to the binding-protein-dependent transport system permease family.</text>
</comment>
<feature type="transmembrane region" description="Helical" evidence="7">
    <location>
        <begin position="180"/>
        <end position="204"/>
    </location>
</feature>
<keyword evidence="10" id="KW-1185">Reference proteome</keyword>
<sequence length="318" mass="35331">MKNMIRLILRRLAVLPIMILGITFLVYFLMTFNPIDPSYTALGESASKEQRLAYLQEIGYNDPLLVRYGRFLWDMLHGSLGTYSSQRLPVTERISAAFPVTMQLTFLGLIIAVIFALLFGVIAALYRDKWPDQIIRIVSIFAVATPSFWLAILFIQYFTIKLNWLPGSGALPSFSEDPHGWLMRMTLPAIALGIPVAGSLIRVVRTSMVEELDKDYVRTALGAGIPKRTVVARNVLRNALITPVTVLGLRIGYLIGGAVIIEVIFDLPGMGVAILQGVTDNEPNLVQGVTLMVALAFVIINIIVDMLYVLINPRIREV</sequence>
<dbReference type="Pfam" id="PF19300">
    <property type="entry name" value="BPD_transp_1_N"/>
    <property type="match status" value="1"/>
</dbReference>
<dbReference type="PANTHER" id="PTHR43163:SF6">
    <property type="entry name" value="DIPEPTIDE TRANSPORT SYSTEM PERMEASE PROTEIN DPPB-RELATED"/>
    <property type="match status" value="1"/>
</dbReference>
<keyword evidence="2 7" id="KW-0813">Transport</keyword>